<dbReference type="GO" id="GO:0016491">
    <property type="term" value="F:oxidoreductase activity"/>
    <property type="evidence" value="ECO:0007669"/>
    <property type="project" value="InterPro"/>
</dbReference>
<gene>
    <name evidence="1" type="ORF">D6T64_11420</name>
</gene>
<proteinExistence type="predicted"/>
<dbReference type="InterPro" id="IPR050461">
    <property type="entry name" value="Nitroreductase_HadB/RutE"/>
</dbReference>
<dbReference type="InterPro" id="IPR000415">
    <property type="entry name" value="Nitroreductase-like"/>
</dbReference>
<comment type="caution">
    <text evidence="1">The sequence shown here is derived from an EMBL/GenBank/DDBJ whole genome shotgun (WGS) entry which is preliminary data.</text>
</comment>
<protein>
    <recommendedName>
        <fullName evidence="3">Nitroreductase domain-containing protein</fullName>
    </recommendedName>
</protein>
<dbReference type="PANTHER" id="PTHR43543">
    <property type="entry name" value="MALONIC SEMIALDEHYDE REDUCTASE RUTE-RELATED"/>
    <property type="match status" value="1"/>
</dbReference>
<sequence length="396" mass="42089">MRRLWLIISGSVVGLVAILLVTVLTVGGLFATPHYLEPWAADYAAQRDDPRVQLAAYGLLAPNSHNMQPWIIELDSTDADVFSLYVDAERLTPAVDPVSRQIVVSQGTFLQYLTVGAAHLGIGVAIELFPEGEYDEANLAVSMTERPVARLVLNSDEPGTGDALAADFDSLFLSDTNRSPYSDETLSADQVSAFSDTAGASVARLDLFTEAADVATLGAFGVQGTTIESGNADVASESAGLFRTNENEKNDSRYGFAVEGQGTSGFMKYLLQGLLTLLPSMNTADSAATRDVAMATAAAAATPAYALISTPGNSRTEQVEAGLLYGAVSLRARTLGLVVQPISQVLEEYESMAEPYAAIHSEYAPAGATLQMLVRVGTATTEYPVTMRRDVESLLR</sequence>
<evidence type="ECO:0000313" key="2">
    <source>
        <dbReference type="Proteomes" id="UP000272015"/>
    </source>
</evidence>
<dbReference type="Gene3D" id="3.40.109.10">
    <property type="entry name" value="NADH Oxidase"/>
    <property type="match status" value="1"/>
</dbReference>
<evidence type="ECO:0000313" key="1">
    <source>
        <dbReference type="EMBL" id="RJT88246.1"/>
    </source>
</evidence>
<reference evidence="1 2" key="1">
    <citation type="submission" date="2018-09" db="EMBL/GenBank/DDBJ databases">
        <title>Novel species of Cryobacterium.</title>
        <authorList>
            <person name="Liu Q."/>
            <person name="Xin Y.-H."/>
        </authorList>
    </citation>
    <scope>NUCLEOTIDE SEQUENCE [LARGE SCALE GENOMIC DNA]</scope>
    <source>
        <strain evidence="1 2">Hh39</strain>
    </source>
</reference>
<dbReference type="EMBL" id="QZVS01000084">
    <property type="protein sequence ID" value="RJT88246.1"/>
    <property type="molecule type" value="Genomic_DNA"/>
</dbReference>
<organism evidence="1 2">
    <name type="scientific">Cryobacterium melibiosiphilum</name>
    <dbReference type="NCBI Taxonomy" id="995039"/>
    <lineage>
        <taxon>Bacteria</taxon>
        <taxon>Bacillati</taxon>
        <taxon>Actinomycetota</taxon>
        <taxon>Actinomycetes</taxon>
        <taxon>Micrococcales</taxon>
        <taxon>Microbacteriaceae</taxon>
        <taxon>Cryobacterium</taxon>
    </lineage>
</organism>
<accession>A0A3A5MQA1</accession>
<dbReference type="AlphaFoldDB" id="A0A3A5MQA1"/>
<dbReference type="SUPFAM" id="SSF55469">
    <property type="entry name" value="FMN-dependent nitroreductase-like"/>
    <property type="match status" value="1"/>
</dbReference>
<keyword evidence="2" id="KW-1185">Reference proteome</keyword>
<evidence type="ECO:0008006" key="3">
    <source>
        <dbReference type="Google" id="ProtNLM"/>
    </source>
</evidence>
<dbReference type="Proteomes" id="UP000272015">
    <property type="component" value="Unassembled WGS sequence"/>
</dbReference>
<dbReference type="PANTHER" id="PTHR43543:SF1">
    <property type="entry name" value="MALONIC SEMIALDEHYDE REDUCTASE RUTE-RELATED"/>
    <property type="match status" value="1"/>
</dbReference>
<name>A0A3A5MQA1_9MICO</name>
<dbReference type="NCBIfam" id="NF047509">
    <property type="entry name" value="Rv3131_FMN_oxido"/>
    <property type="match status" value="1"/>
</dbReference>